<sequence>MTAAAELAAHLLPEEQGRVGAPQGERWLHWVHVIVFIASTVASASAWGASAAALCYHFAWSACFSWLLVWLAGAHDAAQRAGFLIDAADENVAALLRAARQHGPRAHARAPPPTATVYVTVFTESFERVLRPTIEQAARVVRRYNEVCMRAGAAPPGAAPLANLIILDDGLQLLPARERDARLRYYHSRGVAYVARARSGACGFVREGFFKKAGNLNHAHAVSRAAAADVARDAEVRAACAAAADAHASFQLRASTGPCRVPVETDSDAASALPAPAPGDLPIPSNGRRALEPTCARASLERPSSQRRAPDVPAIVSASPFSSSAPASGETAPVAPTDSAGAFCCPLASPWCSLRACALRERPRGGARAWDEPPTREQLGAARVHGDVRLGEILLLLDNDSFAPDDALVDSVALLAAESRAGFVQHVSAPLADGVCLATSLHAVSSLVFWGVTMRARAWAAPAPLLGHNVALRRSALEQAGGYHTGRGADDLSTGVAMRLRAGSYGVLAKLYPWHAGFREGLPRSYRQLARQWRRYGAVANGTVSQPLPDWRRKGALQSDMAALLLLPGAEDARGAACDCATHALELGPDARAHLGGPPPAYAAAVARRGARAARVPAAECLDLLQFWLPGVQGLCFFGIFLPAVLFALLRGCAGPEGGGFGIRARWDAPGFAMAGTAGEAWALDGALQSGAWAVADASRSGIALGISASAGGGGGGAGGAHGTSRERSDAVATARAPPATRWWSEVSWKRTPHLGLPIGLAVSLLLPAAASAVLRAQRDAPAVRARAHVAHALLGAPLHVSLWFAFTLGFCIDHALKRVSAYAHTNTHAEAALGARAHMRAHCAQIGYGLACCACSGAALARAPARLAPAAVAALVVGLNLAGAPFLLDPPALLTRAPADVVRVALAALARARATCSACAARAHERRASLLQTLGVRRDRTAPCARPAAAAELECAITSGVGTRTQAPELEGRGVGGVSRAARLAAEPAASKAGRRLACAGVGTRTQALEASETSEASEASELSDAPSDSDGARDSDMSDADGAHSRKPPDGELPAPAVAPRARSVRARAADVAAGARAALFERAGGRHAALDGIRALACLWVLSYHALGYWFCRGWDPVWQAYGWHGAFSEWAALKPEPYLQLLGAQEALARAPPTAAAAAAAALEAAVSSGSLGVDAFLALSGFLIGSMLLARRAPERAVHDGGGSARSAAARAPRRAELLRSRGWALGFLARRALRLLPMHVLAICASLCWSDQREACSRYWLSHIFLVSNLRTGGMADGCVGQAWSVALEFQLYACSLPFVAWACRDDDTDSAHGADGDAHSRACEAERRLRRAAFAGACCTLCVLSCRALAPLCVPMMLDGALVAPPDLILTQLPTRAGAYIAGLVAAFAHSNERAYARARAADAACARVAGRGDGAARWLTAGRSTPALVGTLALALVALGPADAAGSIHGWNREWPAVHAFALVAARPAFGCCVAYGMLHVLHRPSWLRRLLEAKAWVPIAAASYAAYMLQHAPLNVASQLATRYPTALSLRGVDGAPRAAAAFVGFSLLVVGATLALAAAAHVTLERPALEWIRAAADATGVEVTRADRARSRAGR</sequence>
<dbReference type="Gene3D" id="3.90.550.10">
    <property type="entry name" value="Spore Coat Polysaccharide Biosynthesis Protein SpsA, Chain A"/>
    <property type="match status" value="1"/>
</dbReference>
<keyword evidence="2" id="KW-0472">Membrane</keyword>
<dbReference type="OrthoDB" id="38531at2759"/>
<feature type="transmembrane region" description="Helical" evidence="2">
    <location>
        <begin position="1548"/>
        <end position="1574"/>
    </location>
</feature>
<evidence type="ECO:0000259" key="4">
    <source>
        <dbReference type="Pfam" id="PF13632"/>
    </source>
</evidence>
<feature type="compositionally biased region" description="Low complexity" evidence="1">
    <location>
        <begin position="1009"/>
        <end position="1031"/>
    </location>
</feature>
<feature type="domain" description="Acyltransferase 3" evidence="3">
    <location>
        <begin position="1091"/>
        <end position="1562"/>
    </location>
</feature>
<comment type="caution">
    <text evidence="5">The sequence shown here is derived from an EMBL/GenBank/DDBJ whole genome shotgun (WGS) entry which is preliminary data.</text>
</comment>
<dbReference type="InterPro" id="IPR029044">
    <property type="entry name" value="Nucleotide-diphossugar_trans"/>
</dbReference>
<evidence type="ECO:0000256" key="2">
    <source>
        <dbReference type="SAM" id="Phobius"/>
    </source>
</evidence>
<name>A0A8J6CEU5_DIALT</name>
<dbReference type="PANTHER" id="PTHR35408:SF3">
    <property type="entry name" value="GLYCOSYLTRANSFERASE 2-LIKE DOMAIN-CONTAINING PROTEIN"/>
    <property type="match status" value="1"/>
</dbReference>
<keyword evidence="6" id="KW-1185">Reference proteome</keyword>
<dbReference type="InterPro" id="IPR002656">
    <property type="entry name" value="Acyl_transf_3_dom"/>
</dbReference>
<dbReference type="GO" id="GO:0016747">
    <property type="term" value="F:acyltransferase activity, transferring groups other than amino-acyl groups"/>
    <property type="evidence" value="ECO:0007669"/>
    <property type="project" value="InterPro"/>
</dbReference>
<evidence type="ECO:0000313" key="6">
    <source>
        <dbReference type="Proteomes" id="UP000751190"/>
    </source>
</evidence>
<reference evidence="5" key="1">
    <citation type="submission" date="2021-05" db="EMBL/GenBank/DDBJ databases">
        <title>The genome of the haptophyte Pavlova lutheri (Diacronema luteri, Pavlovales) - a model for lipid biosynthesis in eukaryotic algae.</title>
        <authorList>
            <person name="Hulatt C.J."/>
            <person name="Posewitz M.C."/>
        </authorList>
    </citation>
    <scope>NUCLEOTIDE SEQUENCE</scope>
    <source>
        <strain evidence="5">NIVA-4/92</strain>
    </source>
</reference>
<feature type="compositionally biased region" description="Low complexity" evidence="1">
    <location>
        <begin position="313"/>
        <end position="328"/>
    </location>
</feature>
<keyword evidence="2" id="KW-1133">Transmembrane helix</keyword>
<feature type="compositionally biased region" description="Basic and acidic residues" evidence="1">
    <location>
        <begin position="1032"/>
        <end position="1052"/>
    </location>
</feature>
<dbReference type="EMBL" id="JAGTXO010000002">
    <property type="protein sequence ID" value="KAG8470019.1"/>
    <property type="molecule type" value="Genomic_DNA"/>
</dbReference>
<dbReference type="InterPro" id="IPR001173">
    <property type="entry name" value="Glyco_trans_2-like"/>
</dbReference>
<dbReference type="SUPFAM" id="SSF53448">
    <property type="entry name" value="Nucleotide-diphospho-sugar transferases"/>
    <property type="match status" value="1"/>
</dbReference>
<dbReference type="Pfam" id="PF13632">
    <property type="entry name" value="Glyco_trans_2_3"/>
    <property type="match status" value="1"/>
</dbReference>
<evidence type="ECO:0000313" key="5">
    <source>
        <dbReference type="EMBL" id="KAG8470019.1"/>
    </source>
</evidence>
<feature type="transmembrane region" description="Helical" evidence="2">
    <location>
        <begin position="54"/>
        <end position="73"/>
    </location>
</feature>
<keyword evidence="2" id="KW-0812">Transmembrane</keyword>
<protein>
    <recommendedName>
        <fullName evidence="7">Acyltransferase 3 domain-containing protein</fullName>
    </recommendedName>
</protein>
<accession>A0A8J6CEU5</accession>
<gene>
    <name evidence="5" type="ORF">KFE25_006474</name>
</gene>
<feature type="transmembrane region" description="Helical" evidence="2">
    <location>
        <begin position="27"/>
        <end position="47"/>
    </location>
</feature>
<dbReference type="PANTHER" id="PTHR35408">
    <property type="entry name" value="CHROMOSOME 15, WHOLE GENOME SHOTGUN SEQUENCE"/>
    <property type="match status" value="1"/>
</dbReference>
<feature type="domain" description="Glycosyltransferase 2-like" evidence="4">
    <location>
        <begin position="394"/>
        <end position="547"/>
    </location>
</feature>
<evidence type="ECO:0000256" key="1">
    <source>
        <dbReference type="SAM" id="MobiDB-lite"/>
    </source>
</evidence>
<feature type="region of interest" description="Disordered" evidence="1">
    <location>
        <begin position="1009"/>
        <end position="1062"/>
    </location>
</feature>
<organism evidence="5 6">
    <name type="scientific">Diacronema lutheri</name>
    <name type="common">Unicellular marine alga</name>
    <name type="synonym">Monochrysis lutheri</name>
    <dbReference type="NCBI Taxonomy" id="2081491"/>
    <lineage>
        <taxon>Eukaryota</taxon>
        <taxon>Haptista</taxon>
        <taxon>Haptophyta</taxon>
        <taxon>Pavlovophyceae</taxon>
        <taxon>Pavlovales</taxon>
        <taxon>Pavlovaceae</taxon>
        <taxon>Diacronema</taxon>
    </lineage>
</organism>
<feature type="region of interest" description="Disordered" evidence="1">
    <location>
        <begin position="263"/>
        <end position="333"/>
    </location>
</feature>
<dbReference type="Proteomes" id="UP000751190">
    <property type="component" value="Unassembled WGS sequence"/>
</dbReference>
<evidence type="ECO:0008006" key="7">
    <source>
        <dbReference type="Google" id="ProtNLM"/>
    </source>
</evidence>
<dbReference type="Pfam" id="PF01757">
    <property type="entry name" value="Acyl_transf_3"/>
    <property type="match status" value="1"/>
</dbReference>
<proteinExistence type="predicted"/>
<evidence type="ECO:0000259" key="3">
    <source>
        <dbReference type="Pfam" id="PF01757"/>
    </source>
</evidence>